<evidence type="ECO:0000313" key="1">
    <source>
        <dbReference type="EMBL" id="RAU82838.1"/>
    </source>
</evidence>
<proteinExistence type="predicted"/>
<comment type="caution">
    <text evidence="1">The sequence shown here is derived from an EMBL/GenBank/DDBJ whole genome shotgun (WGS) entry which is preliminary data.</text>
</comment>
<protein>
    <submittedName>
        <fullName evidence="1">Uncharacterized protein</fullName>
    </submittedName>
</protein>
<name>A0A364RER6_9BACT</name>
<organism evidence="1 2">
    <name type="scientific">Pontibacter arcticus</name>
    <dbReference type="NCBI Taxonomy" id="2080288"/>
    <lineage>
        <taxon>Bacteria</taxon>
        <taxon>Pseudomonadati</taxon>
        <taxon>Bacteroidota</taxon>
        <taxon>Cytophagia</taxon>
        <taxon>Cytophagales</taxon>
        <taxon>Hymenobacteraceae</taxon>
        <taxon>Pontibacter</taxon>
    </lineage>
</organism>
<reference evidence="1 2" key="2">
    <citation type="submission" date="2018-07" db="EMBL/GenBank/DDBJ databases">
        <title>Pontibacter sp. 2b14 genomic sequence and assembly.</title>
        <authorList>
            <person name="Du Z.-J."/>
        </authorList>
    </citation>
    <scope>NUCLEOTIDE SEQUENCE [LARGE SCALE GENOMIC DNA]</scope>
    <source>
        <strain evidence="1 2">2b14</strain>
    </source>
</reference>
<keyword evidence="2" id="KW-1185">Reference proteome</keyword>
<dbReference type="RefSeq" id="WP_112304987.1">
    <property type="nucleotide sequence ID" value="NZ_QMDV01000002.1"/>
</dbReference>
<dbReference type="EMBL" id="QMDV01000002">
    <property type="protein sequence ID" value="RAU82838.1"/>
    <property type="molecule type" value="Genomic_DNA"/>
</dbReference>
<reference evidence="1 2" key="1">
    <citation type="submission" date="2018-06" db="EMBL/GenBank/DDBJ databases">
        <authorList>
            <person name="Liu Z.-W."/>
        </authorList>
    </citation>
    <scope>NUCLEOTIDE SEQUENCE [LARGE SCALE GENOMIC DNA]</scope>
    <source>
        <strain evidence="1 2">2b14</strain>
    </source>
</reference>
<gene>
    <name evidence="1" type="ORF">DP923_06185</name>
</gene>
<dbReference type="Proteomes" id="UP000251692">
    <property type="component" value="Unassembled WGS sequence"/>
</dbReference>
<dbReference type="AlphaFoldDB" id="A0A364RER6"/>
<dbReference type="OrthoDB" id="853724at2"/>
<sequence>MPELTIFLNNLLSSDLIILTRNTERTYCRFFKDGVYLDRMYVSDPALLAELHVLLGEGDEINAPGIAKLKQLYLATDTQPPLEALP</sequence>
<accession>A0A364RER6</accession>
<evidence type="ECO:0000313" key="2">
    <source>
        <dbReference type="Proteomes" id="UP000251692"/>
    </source>
</evidence>